<reference evidence="4" key="2">
    <citation type="journal article" date="2018" name="Algal Res.">
        <title>Characterization of plant carbon substrate utilization by Auxenochlorella protothecoides.</title>
        <authorList>
            <person name="Vogler B.W."/>
            <person name="Starkenburg S.R."/>
            <person name="Sudasinghe N."/>
            <person name="Schambach J.Y."/>
            <person name="Rollin J.A."/>
            <person name="Pattathil S."/>
            <person name="Barry A.N."/>
        </authorList>
    </citation>
    <scope>NUCLEOTIDE SEQUENCE [LARGE SCALE GENOMIC DNA]</scope>
    <source>
        <strain evidence="4">UTEX 25</strain>
    </source>
</reference>
<dbReference type="InterPro" id="IPR001623">
    <property type="entry name" value="DnaJ_domain"/>
</dbReference>
<accession>A0A1D2AF98</accession>
<dbReference type="CDD" id="cd19757">
    <property type="entry name" value="Bbox1"/>
    <property type="match status" value="1"/>
</dbReference>
<sequence>MPGPTPSDPWGQLDDVDGTACYTTLGLDKRCSQEDVKKAYRRLARTLHPDKGGRPEAFSALQHAFEVLIDPKRRAVYDTWAAQLQYRSVRIVAQQAGRGGEDILLDEFDALGLHCEPATQLVVTCEVCGRPATKQCWTCGMPICEFCTLKQHWKDNFPLHWPLINSDHMRERLARRELEKKRLEDASQAALEGPNHRSERELRDVRAFKAAAQAALAGPDPRGTPVQGLTRFYMWAQTERAVLIAARVPTGYADRELVVEASAAGLLIQSEESPALIDRDWAFPVLAGAPVEVSRTVDNRFCTVSVTKAEYGQFWTRLFRGDSDGLRCLEPPYRLTDGPDDVVMEVTLPFWIEPADVGVVFSETGVDVMVRNTLHVSRTFWRNEEEAGRRRAYAAVDVDECLWSLDEEELGGEAVRILMVTLARPELTEEEITWKKGQRQDNRSKEHPGMLGRRGYRFFIEDEDEFELEDMLQAACFAEAGRTFVPAKPWEAGARPRWVDAAQALPKTVQALLAQLPQPGPEPAGS</sequence>
<dbReference type="Proteomes" id="UP000279271">
    <property type="component" value="Unassembled WGS sequence"/>
</dbReference>
<dbReference type="InterPro" id="IPR000315">
    <property type="entry name" value="Znf_B-box"/>
</dbReference>
<reference evidence="3" key="3">
    <citation type="submission" date="2018-10" db="EMBL/GenBank/DDBJ databases">
        <authorList>
            <person name="Hovde B."/>
            <person name="Zhang X."/>
        </authorList>
    </citation>
    <scope>NUCLEOTIDE SEQUENCE [LARGE SCALE GENOMIC DNA]</scope>
    <source>
        <strain evidence="3">UTEX 25</strain>
    </source>
</reference>
<dbReference type="SUPFAM" id="SSF46565">
    <property type="entry name" value="Chaperone J-domain"/>
    <property type="match status" value="1"/>
</dbReference>
<dbReference type="EMBL" id="GDKF01000861">
    <property type="protein sequence ID" value="JAT77761.1"/>
    <property type="molecule type" value="Transcribed_RNA"/>
</dbReference>
<dbReference type="InterPro" id="IPR008978">
    <property type="entry name" value="HSP20-like_chaperone"/>
</dbReference>
<dbReference type="PANTHER" id="PTHR24074">
    <property type="entry name" value="CO-CHAPERONE PROTEIN DJLA"/>
    <property type="match status" value="1"/>
</dbReference>
<proteinExistence type="predicted"/>
<dbReference type="Gene3D" id="1.10.287.110">
    <property type="entry name" value="DnaJ domain"/>
    <property type="match status" value="1"/>
</dbReference>
<reference evidence="3" key="4">
    <citation type="submission" date="2018-11" db="EMBL/GenBank/DDBJ databases">
        <title>Characterization of plant carbon substrate utilization by Auxenochlorella protothecoides.</title>
        <authorList>
            <person name="Vogler B.W."/>
            <person name="Starkenburg S.R."/>
            <person name="Sudasinghe N."/>
            <person name="Schambach J.Y."/>
            <person name="Rollin J.A."/>
            <person name="Pattathil S."/>
            <person name="Barry A.N."/>
        </authorList>
    </citation>
    <scope>NUCLEOTIDE SEQUENCE [LARGE SCALE GENOMIC DNA]</scope>
    <source>
        <strain evidence="3">UTEX 25</strain>
    </source>
</reference>
<dbReference type="PROSITE" id="PS00636">
    <property type="entry name" value="DNAJ_1"/>
    <property type="match status" value="1"/>
</dbReference>
<reference evidence="2" key="1">
    <citation type="submission" date="2015-08" db="EMBL/GenBank/DDBJ databases">
        <authorList>
            <person name="Babu N.S."/>
            <person name="Beckwith C.J."/>
            <person name="Beseler K.G."/>
            <person name="Brison A."/>
            <person name="Carone J.V."/>
            <person name="Caskin T.P."/>
            <person name="Diamond M."/>
            <person name="Durham M.E."/>
            <person name="Foxe J.M."/>
            <person name="Go M."/>
            <person name="Henderson B.A."/>
            <person name="Jones I.B."/>
            <person name="McGettigan J.A."/>
            <person name="Micheletti S.J."/>
            <person name="Nasrallah M.E."/>
            <person name="Ortiz D."/>
            <person name="Piller C.R."/>
            <person name="Privatt S.R."/>
            <person name="Schneider S.L."/>
            <person name="Sharp S."/>
            <person name="Smith T.C."/>
            <person name="Stanton J.D."/>
            <person name="Ullery H.E."/>
            <person name="Wilson R.J."/>
            <person name="Serrano M.G."/>
            <person name="Buck G."/>
            <person name="Lee V."/>
            <person name="Wang Y."/>
            <person name="Carvalho R."/>
            <person name="Voegtly L."/>
            <person name="Shi R."/>
            <person name="Duckworth R."/>
            <person name="Johnson A."/>
            <person name="Loviza R."/>
            <person name="Walstead R."/>
            <person name="Shah Z."/>
            <person name="Kiflezghi M."/>
            <person name="Wade K."/>
            <person name="Ball S.L."/>
            <person name="Bradley K.W."/>
            <person name="Asai D.J."/>
            <person name="Bowman C.A."/>
            <person name="Russell D.A."/>
            <person name="Pope W.H."/>
            <person name="Jacobs-Sera D."/>
            <person name="Hendrix R.W."/>
            <person name="Hatfull G.F."/>
        </authorList>
    </citation>
    <scope>NUCLEOTIDE SEQUENCE</scope>
</reference>
<dbReference type="CDD" id="cd06257">
    <property type="entry name" value="DnaJ"/>
    <property type="match status" value="1"/>
</dbReference>
<gene>
    <name evidence="3" type="ORF">APUTEX25_002083</name>
    <name evidence="2" type="ORF">g.62274</name>
</gene>
<evidence type="ECO:0000313" key="2">
    <source>
        <dbReference type="EMBL" id="JAT77761.1"/>
    </source>
</evidence>
<dbReference type="Pfam" id="PF00643">
    <property type="entry name" value="zf-B_box"/>
    <property type="match status" value="1"/>
</dbReference>
<evidence type="ECO:0000313" key="3">
    <source>
        <dbReference type="EMBL" id="RMZ54507.1"/>
    </source>
</evidence>
<dbReference type="InterPro" id="IPR050817">
    <property type="entry name" value="DjlA_DnaK_co-chaperone"/>
</dbReference>
<evidence type="ECO:0000259" key="1">
    <source>
        <dbReference type="PROSITE" id="PS50076"/>
    </source>
</evidence>
<dbReference type="SMART" id="SM00271">
    <property type="entry name" value="DnaJ"/>
    <property type="match status" value="1"/>
</dbReference>
<evidence type="ECO:0000313" key="4">
    <source>
        <dbReference type="Proteomes" id="UP000279271"/>
    </source>
</evidence>
<dbReference type="SUPFAM" id="SSF49764">
    <property type="entry name" value="HSP20-like chaperones"/>
    <property type="match status" value="1"/>
</dbReference>
<protein>
    <recommendedName>
        <fullName evidence="1">J domain-containing protein</fullName>
    </recommendedName>
</protein>
<name>A0A1D2AF98_AUXPR</name>
<dbReference type="PRINTS" id="PR00625">
    <property type="entry name" value="JDOMAIN"/>
</dbReference>
<dbReference type="EMBL" id="QOKY01000179">
    <property type="protein sequence ID" value="RMZ54507.1"/>
    <property type="molecule type" value="Genomic_DNA"/>
</dbReference>
<dbReference type="AlphaFoldDB" id="A0A1D2AF98"/>
<dbReference type="Gene3D" id="2.60.40.790">
    <property type="match status" value="2"/>
</dbReference>
<dbReference type="PROSITE" id="PS50076">
    <property type="entry name" value="DNAJ_2"/>
    <property type="match status" value="1"/>
</dbReference>
<dbReference type="GO" id="GO:0008270">
    <property type="term" value="F:zinc ion binding"/>
    <property type="evidence" value="ECO:0007669"/>
    <property type="project" value="InterPro"/>
</dbReference>
<organism evidence="2">
    <name type="scientific">Auxenochlorella protothecoides</name>
    <name type="common">Green microalga</name>
    <name type="synonym">Chlorella protothecoides</name>
    <dbReference type="NCBI Taxonomy" id="3075"/>
    <lineage>
        <taxon>Eukaryota</taxon>
        <taxon>Viridiplantae</taxon>
        <taxon>Chlorophyta</taxon>
        <taxon>core chlorophytes</taxon>
        <taxon>Trebouxiophyceae</taxon>
        <taxon>Chlorellales</taxon>
        <taxon>Chlorellaceae</taxon>
        <taxon>Auxenochlorella</taxon>
    </lineage>
</organism>
<dbReference type="InterPro" id="IPR036869">
    <property type="entry name" value="J_dom_sf"/>
</dbReference>
<dbReference type="Pfam" id="PF00226">
    <property type="entry name" value="DnaJ"/>
    <property type="match status" value="1"/>
</dbReference>
<feature type="domain" description="J" evidence="1">
    <location>
        <begin position="20"/>
        <end position="81"/>
    </location>
</feature>
<dbReference type="InterPro" id="IPR018253">
    <property type="entry name" value="DnaJ_domain_CS"/>
</dbReference>